<name>A0A7J6W8K9_THATH</name>
<protein>
    <submittedName>
        <fullName evidence="1">Uncharacterized protein</fullName>
    </submittedName>
</protein>
<reference evidence="1 2" key="1">
    <citation type="submission" date="2020-06" db="EMBL/GenBank/DDBJ databases">
        <title>Transcriptomic and genomic resources for Thalictrum thalictroides and T. hernandezii: Facilitating candidate gene discovery in an emerging model plant lineage.</title>
        <authorList>
            <person name="Arias T."/>
            <person name="Riano-Pachon D.M."/>
            <person name="Di Stilio V.S."/>
        </authorList>
    </citation>
    <scope>NUCLEOTIDE SEQUENCE [LARGE SCALE GENOMIC DNA]</scope>
    <source>
        <strain evidence="2">cv. WT478/WT964</strain>
        <tissue evidence="1">Leaves</tissue>
    </source>
</reference>
<comment type="caution">
    <text evidence="1">The sequence shown here is derived from an EMBL/GenBank/DDBJ whole genome shotgun (WGS) entry which is preliminary data.</text>
</comment>
<proteinExistence type="predicted"/>
<gene>
    <name evidence="1" type="ORF">FRX31_016690</name>
</gene>
<dbReference type="Proteomes" id="UP000554482">
    <property type="component" value="Unassembled WGS sequence"/>
</dbReference>
<accession>A0A7J6W8K9</accession>
<dbReference type="InterPro" id="IPR036404">
    <property type="entry name" value="Jacalin-like_lectin_dom_sf"/>
</dbReference>
<evidence type="ECO:0000313" key="1">
    <source>
        <dbReference type="EMBL" id="KAF5193724.1"/>
    </source>
</evidence>
<dbReference type="EMBL" id="JABWDY010019715">
    <property type="protein sequence ID" value="KAF5193724.1"/>
    <property type="molecule type" value="Genomic_DNA"/>
</dbReference>
<dbReference type="SUPFAM" id="SSF51101">
    <property type="entry name" value="Mannose-binding lectins"/>
    <property type="match status" value="1"/>
</dbReference>
<feature type="non-terminal residue" evidence="1">
    <location>
        <position position="1"/>
    </location>
</feature>
<sequence>IDLDYPSEYITSISGYRYYVYGYGNYIFGTNQSTYLWSIWFCKQVSFILFLFNDITAIGAYLKPYVGPSTSTSTSTAALIKSEPVG</sequence>
<dbReference type="AlphaFoldDB" id="A0A7J6W8K9"/>
<keyword evidence="2" id="KW-1185">Reference proteome</keyword>
<organism evidence="1 2">
    <name type="scientific">Thalictrum thalictroides</name>
    <name type="common">Rue-anemone</name>
    <name type="synonym">Anemone thalictroides</name>
    <dbReference type="NCBI Taxonomy" id="46969"/>
    <lineage>
        <taxon>Eukaryota</taxon>
        <taxon>Viridiplantae</taxon>
        <taxon>Streptophyta</taxon>
        <taxon>Embryophyta</taxon>
        <taxon>Tracheophyta</taxon>
        <taxon>Spermatophyta</taxon>
        <taxon>Magnoliopsida</taxon>
        <taxon>Ranunculales</taxon>
        <taxon>Ranunculaceae</taxon>
        <taxon>Thalictroideae</taxon>
        <taxon>Thalictrum</taxon>
    </lineage>
</organism>
<evidence type="ECO:0000313" key="2">
    <source>
        <dbReference type="Proteomes" id="UP000554482"/>
    </source>
</evidence>